<dbReference type="PANTHER" id="PTHR45637">
    <property type="entry name" value="FLIPPASE KINASE 1-RELATED"/>
    <property type="match status" value="1"/>
</dbReference>
<keyword evidence="7" id="KW-0716">Sensory transduction</keyword>
<dbReference type="NCBIfam" id="TIGR00229">
    <property type="entry name" value="sensory_box"/>
    <property type="match status" value="2"/>
</dbReference>
<keyword evidence="8" id="KW-0808">Transferase</keyword>
<organism evidence="20">
    <name type="scientific">Mougeotia sp. BC-2016</name>
    <dbReference type="NCBI Taxonomy" id="1799600"/>
    <lineage>
        <taxon>Eukaryota</taxon>
        <taxon>Viridiplantae</taxon>
        <taxon>Streptophyta</taxon>
        <taxon>Zygnematophyceae</taxon>
        <taxon>Zygnematophycidae</taxon>
        <taxon>Zygnematales</taxon>
        <taxon>Zygnemataceae</taxon>
        <taxon>Mougeotia</taxon>
    </lineage>
</organism>
<dbReference type="CDD" id="cd00130">
    <property type="entry name" value="PAS"/>
    <property type="match status" value="2"/>
</dbReference>
<dbReference type="Gene3D" id="1.10.510.10">
    <property type="entry name" value="Transferase(Phosphotransferase) domain 1"/>
    <property type="match status" value="1"/>
</dbReference>
<evidence type="ECO:0000256" key="8">
    <source>
        <dbReference type="ARBA" id="ARBA00022679"/>
    </source>
</evidence>
<evidence type="ECO:0000256" key="13">
    <source>
        <dbReference type="ARBA" id="ARBA00047899"/>
    </source>
</evidence>
<dbReference type="InterPro" id="IPR000014">
    <property type="entry name" value="PAS"/>
</dbReference>
<comment type="catalytic activity">
    <reaction evidence="13">
        <text>L-threonyl-[protein] + ATP = O-phospho-L-threonyl-[protein] + ADP + H(+)</text>
        <dbReference type="Rhea" id="RHEA:46608"/>
        <dbReference type="Rhea" id="RHEA-COMP:11060"/>
        <dbReference type="Rhea" id="RHEA-COMP:11605"/>
        <dbReference type="ChEBI" id="CHEBI:15378"/>
        <dbReference type="ChEBI" id="CHEBI:30013"/>
        <dbReference type="ChEBI" id="CHEBI:30616"/>
        <dbReference type="ChEBI" id="CHEBI:61977"/>
        <dbReference type="ChEBI" id="CHEBI:456216"/>
        <dbReference type="EC" id="2.7.11.1"/>
    </reaction>
</comment>
<evidence type="ECO:0000256" key="5">
    <source>
        <dbReference type="ARBA" id="ARBA00022543"/>
    </source>
</evidence>
<dbReference type="Gene3D" id="3.30.450.20">
    <property type="entry name" value="PAS domain"/>
    <property type="match status" value="2"/>
</dbReference>
<dbReference type="InterPro" id="IPR017441">
    <property type="entry name" value="Protein_kinase_ATP_BS"/>
</dbReference>
<keyword evidence="4" id="KW-0723">Serine/threonine-protein kinase</keyword>
<evidence type="ECO:0000259" key="19">
    <source>
        <dbReference type="PROSITE" id="PS50113"/>
    </source>
</evidence>
<evidence type="ECO:0000256" key="2">
    <source>
        <dbReference type="ARBA" id="ARBA00009903"/>
    </source>
</evidence>
<keyword evidence="5" id="KW-0157">Chromophore</keyword>
<dbReference type="SMART" id="SM00086">
    <property type="entry name" value="PAC"/>
    <property type="match status" value="2"/>
</dbReference>
<evidence type="ECO:0000313" key="20">
    <source>
        <dbReference type="EMBL" id="AML79644.1"/>
    </source>
</evidence>
<sequence length="806" mass="90104">MTSLPASRYSVNSEKVLGKASDSLKDVLTTFQQTFVMCDATKPNTPVMFASEGFYQMTGYTAKEVIGKNCRFLQGPETDRAELEKLKQAIVAGEGWCGRILNYKKDGSTFWNLLTVSPVKDDSGKVVKFIGMQVEVTKFTEGRQDDIKRPNHLPVSLIKYDARQKEEAEVGVQDLLEAVLNSEVPEYSEAQAANEQTGKPQSQSTGEIASKKVRRKSGLGQLIAGSRPNEANNVSTLIGEAGKLVYEEPSAETSKEAEKKPRHGIDLATTLERIQKNFVITDPRLPDNPIIFASDDFLELTEYTREEILGRNCRFLQGKDTDMATVNKIRAAIDNAQDITVQLLNYTKSGKPFWNLFHLQAVRDKKGVLQYFIGVQLDASTYVEPTSKKLPETAEKEGIVEVQKAADNIDLGLKEFPDANADLKDIWLLHSKVVKPLPHGFADPSWAAIRAITRKDGQLGLRHFRPIKPLGCGDTGSVHLVELRGTRKLFAMKAMDKDVMVSRNKVHRACTEREILEVLDHPFLPTLYGSFQTATHVCLITDFCSGGELYSHLDQQKGKKFPEQSAKFYAAEILLALEYLHCQGVIYRDLKPENILIKENGHILLTDFDLSFVSKTIPRLVKPAASEKSLKKKGAKKVLPSLPQLVAEPSGYSNSFVGTEEYISPEIISGVGHSSAVDWWAYGVFIYEMLYGKTPFRGRNRQRTFTNILMKELAFPVTPEVSLEAKLLIKDLLCRDPNERLGAVRGATEIKSHPWFADIHWPLIREIVAPEAETPVKFISHEDATRRDSLAIEEELEWDAAEAGEN</sequence>
<evidence type="ECO:0000259" key="17">
    <source>
        <dbReference type="PROSITE" id="PS50011"/>
    </source>
</evidence>
<dbReference type="InterPro" id="IPR001610">
    <property type="entry name" value="PAC"/>
</dbReference>
<evidence type="ECO:0000259" key="18">
    <source>
        <dbReference type="PROSITE" id="PS50112"/>
    </source>
</evidence>
<dbReference type="PROSITE" id="PS50112">
    <property type="entry name" value="PAS"/>
    <property type="match status" value="2"/>
</dbReference>
<comment type="cofactor">
    <cofactor evidence="1">
        <name>FMN</name>
        <dbReference type="ChEBI" id="CHEBI:58210"/>
    </cofactor>
</comment>
<accession>A0A140F7P0</accession>
<dbReference type="Gene3D" id="3.30.200.20">
    <property type="entry name" value="Phosphorylase Kinase, domain 1"/>
    <property type="match status" value="1"/>
</dbReference>
<dbReference type="FunFam" id="3.30.450.20:FF:000036">
    <property type="entry name" value="Putative LOV domain-containing protein"/>
    <property type="match status" value="1"/>
</dbReference>
<evidence type="ECO:0000256" key="16">
    <source>
        <dbReference type="SAM" id="MobiDB-lite"/>
    </source>
</evidence>
<dbReference type="GO" id="GO:0007010">
    <property type="term" value="P:cytoskeleton organization"/>
    <property type="evidence" value="ECO:0007669"/>
    <property type="project" value="UniProtKB-ARBA"/>
</dbReference>
<feature type="region of interest" description="Disordered" evidence="16">
    <location>
        <begin position="188"/>
        <end position="211"/>
    </location>
</feature>
<dbReference type="InterPro" id="IPR008271">
    <property type="entry name" value="Ser/Thr_kinase_AS"/>
</dbReference>
<dbReference type="InterPro" id="IPR000700">
    <property type="entry name" value="PAS-assoc_C"/>
</dbReference>
<dbReference type="GO" id="GO:0004674">
    <property type="term" value="F:protein serine/threonine kinase activity"/>
    <property type="evidence" value="ECO:0007669"/>
    <property type="project" value="UniProtKB-KW"/>
</dbReference>
<reference evidence="20" key="1">
    <citation type="journal article" date="2016" name="Proc. Natl. Acad. Sci. U.S.A.">
        <title>Functional and topological diversity of LOV domain photoreceptors.</title>
        <authorList>
            <person name="Glantz S.T."/>
            <person name="Carpenter E.J."/>
            <person name="Melkonian M."/>
            <person name="Gardner K.H."/>
            <person name="Boyden E.S."/>
            <person name="Wong G.K."/>
            <person name="Chow B.Y."/>
        </authorList>
    </citation>
    <scope>NUCLEOTIDE SEQUENCE</scope>
    <source>
        <strain evidence="20">ZRMT_2003382</strain>
    </source>
</reference>
<dbReference type="FunFam" id="1.10.510.10:FF:000024">
    <property type="entry name" value="Probable serine/threonine-protein kinase cot-1"/>
    <property type="match status" value="1"/>
</dbReference>
<keyword evidence="6" id="KW-0597">Phosphoprotein</keyword>
<dbReference type="Pfam" id="PF13426">
    <property type="entry name" value="PAS_9"/>
    <property type="match status" value="2"/>
</dbReference>
<comment type="catalytic activity">
    <reaction evidence="14">
        <text>L-seryl-[protein] + ATP = O-phospho-L-seryl-[protein] + ADP + H(+)</text>
        <dbReference type="Rhea" id="RHEA:17989"/>
        <dbReference type="Rhea" id="RHEA-COMP:9863"/>
        <dbReference type="Rhea" id="RHEA-COMP:11604"/>
        <dbReference type="ChEBI" id="CHEBI:15378"/>
        <dbReference type="ChEBI" id="CHEBI:29999"/>
        <dbReference type="ChEBI" id="CHEBI:30616"/>
        <dbReference type="ChEBI" id="CHEBI:83421"/>
        <dbReference type="ChEBI" id="CHEBI:456216"/>
        <dbReference type="EC" id="2.7.11.1"/>
    </reaction>
</comment>
<evidence type="ECO:0000256" key="1">
    <source>
        <dbReference type="ARBA" id="ARBA00001917"/>
    </source>
</evidence>
<feature type="domain" description="PAC" evidence="19">
    <location>
        <begin position="337"/>
        <end position="391"/>
    </location>
</feature>
<comment type="similarity">
    <text evidence="2">Belongs to the protein kinase superfamily. AGC Ser/Thr protein kinase family.</text>
</comment>
<evidence type="ECO:0000256" key="14">
    <source>
        <dbReference type="ARBA" id="ARBA00048679"/>
    </source>
</evidence>
<dbReference type="InterPro" id="IPR011009">
    <property type="entry name" value="Kinase-like_dom_sf"/>
</dbReference>
<dbReference type="SMART" id="SM00091">
    <property type="entry name" value="PAS"/>
    <property type="match status" value="2"/>
</dbReference>
<evidence type="ECO:0000256" key="11">
    <source>
        <dbReference type="ARBA" id="ARBA00022840"/>
    </source>
</evidence>
<dbReference type="PROSITE" id="PS50113">
    <property type="entry name" value="PAC"/>
    <property type="match status" value="2"/>
</dbReference>
<dbReference type="PROSITE" id="PS50011">
    <property type="entry name" value="PROTEIN_KINASE_DOM"/>
    <property type="match status" value="1"/>
</dbReference>
<dbReference type="Pfam" id="PF00069">
    <property type="entry name" value="Pkinase"/>
    <property type="match status" value="1"/>
</dbReference>
<feature type="domain" description="PAS" evidence="18">
    <location>
        <begin position="20"/>
        <end position="93"/>
    </location>
</feature>
<dbReference type="FunFam" id="3.30.200.20:FF:000133">
    <property type="entry name" value="LOV domain-containing protein"/>
    <property type="match status" value="1"/>
</dbReference>
<evidence type="ECO:0000256" key="12">
    <source>
        <dbReference type="ARBA" id="ARBA00023170"/>
    </source>
</evidence>
<keyword evidence="5" id="KW-0600">Photoreceptor protein</keyword>
<dbReference type="AlphaFoldDB" id="A0A140F7P0"/>
<dbReference type="GO" id="GO:0005524">
    <property type="term" value="F:ATP binding"/>
    <property type="evidence" value="ECO:0007669"/>
    <property type="project" value="UniProtKB-UniRule"/>
</dbReference>
<dbReference type="PROSITE" id="PS00107">
    <property type="entry name" value="PROTEIN_KINASE_ATP"/>
    <property type="match status" value="1"/>
</dbReference>
<dbReference type="GO" id="GO:0009882">
    <property type="term" value="F:blue light photoreceptor activity"/>
    <property type="evidence" value="ECO:0007669"/>
    <property type="project" value="UniProtKB-ARBA"/>
</dbReference>
<dbReference type="FunFam" id="3.30.450.20:FF:000135">
    <property type="entry name" value="Ptaureo1a lov2 domain"/>
    <property type="match status" value="1"/>
</dbReference>
<evidence type="ECO:0000256" key="4">
    <source>
        <dbReference type="ARBA" id="ARBA00022527"/>
    </source>
</evidence>
<keyword evidence="10" id="KW-0418">Kinase</keyword>
<evidence type="ECO:0000256" key="3">
    <source>
        <dbReference type="ARBA" id="ARBA00012513"/>
    </source>
</evidence>
<feature type="domain" description="PAS" evidence="18">
    <location>
        <begin position="267"/>
        <end position="336"/>
    </location>
</feature>
<feature type="binding site" evidence="15">
    <location>
        <position position="493"/>
    </location>
    <ligand>
        <name>ATP</name>
        <dbReference type="ChEBI" id="CHEBI:30616"/>
    </ligand>
</feature>
<dbReference type="InterPro" id="IPR035965">
    <property type="entry name" value="PAS-like_dom_sf"/>
</dbReference>
<dbReference type="PROSITE" id="PS00108">
    <property type="entry name" value="PROTEIN_KINASE_ST"/>
    <property type="match status" value="1"/>
</dbReference>
<dbReference type="InterPro" id="IPR000719">
    <property type="entry name" value="Prot_kinase_dom"/>
</dbReference>
<feature type="compositionally biased region" description="Polar residues" evidence="16">
    <location>
        <begin position="191"/>
        <end position="207"/>
    </location>
</feature>
<name>A0A140F7P0_9VIRI</name>
<evidence type="ECO:0000256" key="9">
    <source>
        <dbReference type="ARBA" id="ARBA00022741"/>
    </source>
</evidence>
<keyword evidence="12" id="KW-0675">Receptor</keyword>
<dbReference type="CDD" id="cd05574">
    <property type="entry name" value="STKc_phototropin_like"/>
    <property type="match status" value="1"/>
</dbReference>
<keyword evidence="11 15" id="KW-0067">ATP-binding</keyword>
<dbReference type="EMBL" id="KU702155">
    <property type="protein sequence ID" value="AML79644.1"/>
    <property type="molecule type" value="mRNA"/>
</dbReference>
<feature type="domain" description="Protein kinase" evidence="17">
    <location>
        <begin position="464"/>
        <end position="756"/>
    </location>
</feature>
<proteinExistence type="evidence at transcript level"/>
<evidence type="ECO:0000256" key="6">
    <source>
        <dbReference type="ARBA" id="ARBA00022553"/>
    </source>
</evidence>
<protein>
    <recommendedName>
        <fullName evidence="3">non-specific serine/threonine protein kinase</fullName>
        <ecNumber evidence="3">2.7.11.1</ecNumber>
    </recommendedName>
</protein>
<dbReference type="EC" id="2.7.11.1" evidence="3"/>
<keyword evidence="9 15" id="KW-0547">Nucleotide-binding</keyword>
<dbReference type="SUPFAM" id="SSF55785">
    <property type="entry name" value="PYP-like sensor domain (PAS domain)"/>
    <property type="match status" value="2"/>
</dbReference>
<evidence type="ECO:0000256" key="15">
    <source>
        <dbReference type="PROSITE-ProRule" id="PRU10141"/>
    </source>
</evidence>
<evidence type="ECO:0000256" key="7">
    <source>
        <dbReference type="ARBA" id="ARBA00022606"/>
    </source>
</evidence>
<feature type="domain" description="PAC" evidence="19">
    <location>
        <begin position="94"/>
        <end position="148"/>
    </location>
</feature>
<dbReference type="SUPFAM" id="SSF56112">
    <property type="entry name" value="Protein kinase-like (PK-like)"/>
    <property type="match status" value="1"/>
</dbReference>
<evidence type="ECO:0000256" key="10">
    <source>
        <dbReference type="ARBA" id="ARBA00022777"/>
    </source>
</evidence>
<dbReference type="SMART" id="SM00220">
    <property type="entry name" value="S_TKc"/>
    <property type="match status" value="1"/>
</dbReference>